<dbReference type="PANTHER" id="PTHR43757:SF2">
    <property type="entry name" value="AMINOMETHYLTRANSFERASE, MITOCHONDRIAL"/>
    <property type="match status" value="1"/>
</dbReference>
<feature type="domain" description="GCVT N-terminal" evidence="1">
    <location>
        <begin position="42"/>
        <end position="257"/>
    </location>
</feature>
<evidence type="ECO:0000313" key="3">
    <source>
        <dbReference type="Proteomes" id="UP000186228"/>
    </source>
</evidence>
<dbReference type="Gene3D" id="3.30.1360.120">
    <property type="entry name" value="Probable tRNA modification gtpase trme, domain 1"/>
    <property type="match status" value="1"/>
</dbReference>
<name>A0A1C3WK23_9HYPH</name>
<dbReference type="GO" id="GO:0032259">
    <property type="term" value="P:methylation"/>
    <property type="evidence" value="ECO:0007669"/>
    <property type="project" value="UniProtKB-KW"/>
</dbReference>
<dbReference type="SUPFAM" id="SSF103025">
    <property type="entry name" value="Folate-binding domain"/>
    <property type="match status" value="1"/>
</dbReference>
<dbReference type="GO" id="GO:0008168">
    <property type="term" value="F:methyltransferase activity"/>
    <property type="evidence" value="ECO:0007669"/>
    <property type="project" value="UniProtKB-KW"/>
</dbReference>
<keyword evidence="2" id="KW-0489">Methyltransferase</keyword>
<evidence type="ECO:0000259" key="1">
    <source>
        <dbReference type="Pfam" id="PF01571"/>
    </source>
</evidence>
<dbReference type="PANTHER" id="PTHR43757">
    <property type="entry name" value="AMINOMETHYLTRANSFERASE"/>
    <property type="match status" value="1"/>
</dbReference>
<dbReference type="EMBL" id="FMAC01000024">
    <property type="protein sequence ID" value="SCB40309.1"/>
    <property type="molecule type" value="Genomic_DNA"/>
</dbReference>
<keyword evidence="3" id="KW-1185">Reference proteome</keyword>
<evidence type="ECO:0000313" key="2">
    <source>
        <dbReference type="EMBL" id="SCB40309.1"/>
    </source>
</evidence>
<dbReference type="InterPro" id="IPR027266">
    <property type="entry name" value="TrmE/GcvT-like"/>
</dbReference>
<dbReference type="AlphaFoldDB" id="A0A1C3WK23"/>
<proteinExistence type="predicted"/>
<dbReference type="STRING" id="52131.GA0061100_1244"/>
<reference evidence="3" key="1">
    <citation type="submission" date="2016-08" db="EMBL/GenBank/DDBJ databases">
        <authorList>
            <person name="Varghese N."/>
            <person name="Submissions Spin"/>
        </authorList>
    </citation>
    <scope>NUCLEOTIDE SEQUENCE [LARGE SCALE GENOMIC DNA]</scope>
    <source>
        <strain evidence="3">CCBAU 57015</strain>
    </source>
</reference>
<dbReference type="Proteomes" id="UP000186228">
    <property type="component" value="Unassembled WGS sequence"/>
</dbReference>
<accession>A0A1C3WK23</accession>
<keyword evidence="2" id="KW-0808">Transferase</keyword>
<dbReference type="InterPro" id="IPR006222">
    <property type="entry name" value="GCVT_N"/>
</dbReference>
<dbReference type="RefSeq" id="WP_075857135.1">
    <property type="nucleotide sequence ID" value="NZ_FMAC01000024.1"/>
</dbReference>
<sequence>MNIASSTGLRSLESIINHAGGPVKLLRGSNIGPYTFPVIPAEFTNWRDEVRSWKDSVALLELSYHMTELHLRGPDTVKFLSTLATNKFDPYPVLRGKQLVLVGHDGYMIGDAIVFREEEEFLRIVGAPFASDWIQYNAEITDMNVTAVRDDNFSVRSGTRDVFRLQIQGPNALALVREVSKGTLPHINFFNIGEFDIAGHTVRALRHGMAGEPGFEIYGPWDIQQEVRAALDEVGQKYGMRKIGAMAYSTTAQESGWMPMPLPAIYHSPEMKPYREWLNQYFLESVGSLGGSFLSDNIEDYYVDPVEVGYRSLIDFDHDFIGKEALRARLAHPKRTKVTLEWNNDDVMACMNSSLTDPNNGGMFMKMPNPMYATFQSDAVMKGGKHAGISQWLAFSANADRIISLALVELEHAEPGTELTVLWGEPNSRRLPVGKNQLREIRATVAPAPYFDKVIKTRNQ</sequence>
<dbReference type="Pfam" id="PF01571">
    <property type="entry name" value="GCV_T"/>
    <property type="match status" value="1"/>
</dbReference>
<protein>
    <submittedName>
        <fullName evidence="2">Glycine cleavage system T protein (Aminomethyltransferase)</fullName>
    </submittedName>
</protein>
<dbReference type="OrthoDB" id="9800828at2"/>
<dbReference type="InterPro" id="IPR028896">
    <property type="entry name" value="GcvT/YgfZ/DmdA"/>
</dbReference>
<organism evidence="2 3">
    <name type="scientific">Rhizobium hainanense</name>
    <dbReference type="NCBI Taxonomy" id="52131"/>
    <lineage>
        <taxon>Bacteria</taxon>
        <taxon>Pseudomonadati</taxon>
        <taxon>Pseudomonadota</taxon>
        <taxon>Alphaproteobacteria</taxon>
        <taxon>Hyphomicrobiales</taxon>
        <taxon>Rhizobiaceae</taxon>
        <taxon>Rhizobium/Agrobacterium group</taxon>
        <taxon>Rhizobium</taxon>
    </lineage>
</organism>
<gene>
    <name evidence="2" type="ORF">GA0061100_1244</name>
</gene>